<evidence type="ECO:0000256" key="5">
    <source>
        <dbReference type="ARBA" id="ARBA00023136"/>
    </source>
</evidence>
<feature type="transmembrane region" description="Helical" evidence="6">
    <location>
        <begin position="199"/>
        <end position="223"/>
    </location>
</feature>
<evidence type="ECO:0000256" key="1">
    <source>
        <dbReference type="ARBA" id="ARBA00004651"/>
    </source>
</evidence>
<feature type="transmembrane region" description="Helical" evidence="6">
    <location>
        <begin position="164"/>
        <end position="193"/>
    </location>
</feature>
<comment type="subcellular location">
    <subcellularLocation>
        <location evidence="1">Cell membrane</location>
        <topology evidence="1">Multi-pass membrane protein</topology>
    </subcellularLocation>
</comment>
<dbReference type="GO" id="GO:0005886">
    <property type="term" value="C:plasma membrane"/>
    <property type="evidence" value="ECO:0007669"/>
    <property type="project" value="UniProtKB-SubCell"/>
</dbReference>
<dbReference type="Proteomes" id="UP001220610">
    <property type="component" value="Chromosome"/>
</dbReference>
<organism evidence="7 8">
    <name type="scientific">Candidatus Pseudobacter hemicellulosilyticus</name>
    <dbReference type="NCBI Taxonomy" id="3121375"/>
    <lineage>
        <taxon>Bacteria</taxon>
        <taxon>Pseudomonadati</taxon>
        <taxon>Bacteroidota</taxon>
        <taxon>Chitinophagia</taxon>
        <taxon>Chitinophagales</taxon>
        <taxon>Chitinophagaceae</taxon>
        <taxon>Pseudobacter</taxon>
    </lineage>
</organism>
<keyword evidence="4 6" id="KW-1133">Transmembrane helix</keyword>
<accession>A0AAJ5WSI7</accession>
<evidence type="ECO:0000256" key="2">
    <source>
        <dbReference type="ARBA" id="ARBA00022475"/>
    </source>
</evidence>
<protein>
    <submittedName>
        <fullName evidence="7">YihY/virulence factor BrkB family protein</fullName>
    </submittedName>
</protein>
<reference evidence="7" key="1">
    <citation type="submission" date="2023-03" db="EMBL/GenBank/DDBJ databases">
        <title>Andean soil-derived lignocellulolytic bacterial consortium as a source of novel taxa and putative plastic-active enzymes.</title>
        <authorList>
            <person name="Diaz-Garcia L."/>
            <person name="Chuvochina M."/>
            <person name="Feuerriegel G."/>
            <person name="Bunk B."/>
            <person name="Sproer C."/>
            <person name="Streit W.R."/>
            <person name="Rodriguez L.M."/>
            <person name="Overmann J."/>
            <person name="Jimenez D.J."/>
        </authorList>
    </citation>
    <scope>NUCLEOTIDE SEQUENCE</scope>
    <source>
        <strain evidence="7">MAG 7</strain>
    </source>
</reference>
<dbReference type="Pfam" id="PF03631">
    <property type="entry name" value="Virul_fac_BrkB"/>
    <property type="match status" value="1"/>
</dbReference>
<feature type="transmembrane region" description="Helical" evidence="6">
    <location>
        <begin position="270"/>
        <end position="292"/>
    </location>
</feature>
<gene>
    <name evidence="7" type="ORF">P0Y53_20565</name>
</gene>
<sequence>MTKIERIILNLSFVRFLTEKSKHIVLPGFDKVPLYDVIVFFMEQVRKTGLTERASAVSYNFIMAIPPTCLFLFTIIPHLPFIPKEAISVQLHSLITDMIPAPTYNAGIIDFIDSFLNQTQVGLISFGFILLIFFASNGMMGLMRSFNKNYFGFEKRSDLQSRWTAIRLTIIILGLLVATLILLSLQGVVLRWIGVSPEWIAIISPVRWLFIIALVLYAIGFIYKYAPAITKRWKLISPGSVLATSMSIIATLGFSIFVSNFGKYNALYGSIGTIIVLMILIYINSLVLIIGYELNVSIHSLKALAEERARHEQHAGNLSVPN</sequence>
<keyword evidence="2" id="KW-1003">Cell membrane</keyword>
<dbReference type="PANTHER" id="PTHR30213">
    <property type="entry name" value="INNER MEMBRANE PROTEIN YHJD"/>
    <property type="match status" value="1"/>
</dbReference>
<proteinExistence type="predicted"/>
<evidence type="ECO:0000313" key="7">
    <source>
        <dbReference type="EMBL" id="WEK34888.1"/>
    </source>
</evidence>
<evidence type="ECO:0000256" key="3">
    <source>
        <dbReference type="ARBA" id="ARBA00022692"/>
    </source>
</evidence>
<feature type="transmembrane region" description="Helical" evidence="6">
    <location>
        <begin position="123"/>
        <end position="143"/>
    </location>
</feature>
<keyword evidence="3 6" id="KW-0812">Transmembrane</keyword>
<evidence type="ECO:0000313" key="8">
    <source>
        <dbReference type="Proteomes" id="UP001220610"/>
    </source>
</evidence>
<dbReference type="NCBIfam" id="TIGR00765">
    <property type="entry name" value="yihY_not_rbn"/>
    <property type="match status" value="1"/>
</dbReference>
<dbReference type="AlphaFoldDB" id="A0AAJ5WSI7"/>
<evidence type="ECO:0000256" key="4">
    <source>
        <dbReference type="ARBA" id="ARBA00022989"/>
    </source>
</evidence>
<feature type="transmembrane region" description="Helical" evidence="6">
    <location>
        <begin position="56"/>
        <end position="76"/>
    </location>
</feature>
<keyword evidence="5 6" id="KW-0472">Membrane</keyword>
<dbReference type="InterPro" id="IPR017039">
    <property type="entry name" value="Virul_fac_BrkB"/>
</dbReference>
<dbReference type="EMBL" id="CP119311">
    <property type="protein sequence ID" value="WEK34888.1"/>
    <property type="molecule type" value="Genomic_DNA"/>
</dbReference>
<evidence type="ECO:0000256" key="6">
    <source>
        <dbReference type="SAM" id="Phobius"/>
    </source>
</evidence>
<dbReference type="PANTHER" id="PTHR30213:SF0">
    <property type="entry name" value="UPF0761 MEMBRANE PROTEIN YIHY"/>
    <property type="match status" value="1"/>
</dbReference>
<dbReference type="PIRSF" id="PIRSF035875">
    <property type="entry name" value="RNase_BN"/>
    <property type="match status" value="1"/>
</dbReference>
<feature type="transmembrane region" description="Helical" evidence="6">
    <location>
        <begin position="235"/>
        <end position="258"/>
    </location>
</feature>
<name>A0AAJ5WSI7_9BACT</name>